<feature type="region of interest" description="Disordered" evidence="7">
    <location>
        <begin position="462"/>
        <end position="492"/>
    </location>
</feature>
<feature type="transmembrane region" description="Helical" evidence="8">
    <location>
        <begin position="12"/>
        <end position="39"/>
    </location>
</feature>
<evidence type="ECO:0000256" key="8">
    <source>
        <dbReference type="SAM" id="Phobius"/>
    </source>
</evidence>
<proteinExistence type="inferred from homology"/>
<evidence type="ECO:0000256" key="6">
    <source>
        <dbReference type="ARBA" id="ARBA00023136"/>
    </source>
</evidence>
<dbReference type="SUPFAM" id="SSF52540">
    <property type="entry name" value="P-loop containing nucleoside triphosphate hydrolases"/>
    <property type="match status" value="1"/>
</dbReference>
<dbReference type="EMBL" id="CP053452">
    <property type="protein sequence ID" value="QJW93235.1"/>
    <property type="molecule type" value="Genomic_DNA"/>
</dbReference>
<dbReference type="Pfam" id="PF02534">
    <property type="entry name" value="T4SS-DNA_transf"/>
    <property type="match status" value="1"/>
</dbReference>
<keyword evidence="6 8" id="KW-0472">Membrane</keyword>
<protein>
    <recommendedName>
        <fullName evidence="11">Conjugal transfer coupling protein TraG</fullName>
    </recommendedName>
</protein>
<dbReference type="KEGG" id="ftj:FTUN_0740"/>
<evidence type="ECO:0000256" key="5">
    <source>
        <dbReference type="ARBA" id="ARBA00022989"/>
    </source>
</evidence>
<dbReference type="AlphaFoldDB" id="A0A6M5YGT5"/>
<dbReference type="RefSeq" id="WP_171469471.1">
    <property type="nucleotide sequence ID" value="NZ_CP053452.2"/>
</dbReference>
<accession>A0A6M5YGT5</accession>
<name>A0A6M5YGT5_9BACT</name>
<evidence type="ECO:0000313" key="9">
    <source>
        <dbReference type="EMBL" id="QJW93235.1"/>
    </source>
</evidence>
<dbReference type="Gene3D" id="3.40.50.300">
    <property type="entry name" value="P-loop containing nucleotide triphosphate hydrolases"/>
    <property type="match status" value="1"/>
</dbReference>
<evidence type="ECO:0000256" key="4">
    <source>
        <dbReference type="ARBA" id="ARBA00022692"/>
    </source>
</evidence>
<dbReference type="Proteomes" id="UP000503447">
    <property type="component" value="Chromosome"/>
</dbReference>
<evidence type="ECO:0000256" key="1">
    <source>
        <dbReference type="ARBA" id="ARBA00004651"/>
    </source>
</evidence>
<gene>
    <name evidence="9" type="ORF">FTUN_0740</name>
</gene>
<evidence type="ECO:0008006" key="11">
    <source>
        <dbReference type="Google" id="ProtNLM"/>
    </source>
</evidence>
<sequence length="573" mass="63444">MYGLCRLCLVVTVLLTVYLAALVVYLVPYAWLVVVAIAVRLLCKKGYRYTAFGTARWAAPEDLPHLLEGHGLIVGHIEGRPGKIAGTKELFNSRLPARPACQHFLEAFQKRPPKSLVRLTTAVHTAVFAPTGVGKGVSCVIPHLLTCPESCVVIDFKGENARLTAAARRRMGHRVVILDPFKIVTPEPDTFNPLEFIDRDSDTALDDCRDLAEALVVRTGQEKDPHWNDAAEVWIAAMTAMVVSFAEGGDRSLQSVRALLTNPDKMQSAIKIMCESEDVWQGMLSRLGHQLTHFKDKELASTLTTTNRFLRFLDTVAVADSTRQSSFDPAALLTGRMTVYLILPPDHMRAQSPLLRLWIGSLLRAVVKGGLQEKTRVHFVLDEAASLGHMDALDDAVDKFRGYGVRLQLYYQSLGQLKKCWPDGQDQTLLSNVTQVFFGVNDQPTAEYISARLGEETILVTSGGTGTSTSHQSSPQGGGSSSTSYSRNDNWQQHGRKLLRPEEVAALDPRIAITFTPGVPPVWTVLVRYYEKAFTRPRHMGPVKMWFDTLCLFLTAALLAVLWTAALTNDTFR</sequence>
<evidence type="ECO:0000256" key="7">
    <source>
        <dbReference type="SAM" id="MobiDB-lite"/>
    </source>
</evidence>
<comment type="similarity">
    <text evidence="2">Belongs to the VirD4/TraG family.</text>
</comment>
<dbReference type="PANTHER" id="PTHR37937:SF1">
    <property type="entry name" value="CONJUGATIVE TRANSFER: DNA TRANSPORT"/>
    <property type="match status" value="1"/>
</dbReference>
<evidence type="ECO:0000256" key="3">
    <source>
        <dbReference type="ARBA" id="ARBA00022475"/>
    </source>
</evidence>
<keyword evidence="4 8" id="KW-0812">Transmembrane</keyword>
<keyword evidence="10" id="KW-1185">Reference proteome</keyword>
<organism evidence="9 10">
    <name type="scientific">Frigoriglobus tundricola</name>
    <dbReference type="NCBI Taxonomy" id="2774151"/>
    <lineage>
        <taxon>Bacteria</taxon>
        <taxon>Pseudomonadati</taxon>
        <taxon>Planctomycetota</taxon>
        <taxon>Planctomycetia</taxon>
        <taxon>Gemmatales</taxon>
        <taxon>Gemmataceae</taxon>
        <taxon>Frigoriglobus</taxon>
    </lineage>
</organism>
<feature type="compositionally biased region" description="Low complexity" evidence="7">
    <location>
        <begin position="467"/>
        <end position="486"/>
    </location>
</feature>
<comment type="subcellular location">
    <subcellularLocation>
        <location evidence="1">Cell membrane</location>
        <topology evidence="1">Multi-pass membrane protein</topology>
    </subcellularLocation>
</comment>
<dbReference type="GO" id="GO:0005886">
    <property type="term" value="C:plasma membrane"/>
    <property type="evidence" value="ECO:0007669"/>
    <property type="project" value="UniProtKB-SubCell"/>
</dbReference>
<reference evidence="10" key="1">
    <citation type="submission" date="2020-05" db="EMBL/GenBank/DDBJ databases">
        <title>Frigoriglobus tundricola gen. nov., sp. nov., a psychrotolerant cellulolytic planctomycete of the family Gemmataceae with two divergent copies of 16S rRNA gene.</title>
        <authorList>
            <person name="Kulichevskaya I.S."/>
            <person name="Ivanova A.A."/>
            <person name="Naumoff D.G."/>
            <person name="Beletsky A.V."/>
            <person name="Rijpstra W.I.C."/>
            <person name="Sinninghe Damste J.S."/>
            <person name="Mardanov A.V."/>
            <person name="Ravin N.V."/>
            <person name="Dedysh S.N."/>
        </authorList>
    </citation>
    <scope>NUCLEOTIDE SEQUENCE [LARGE SCALE GENOMIC DNA]</scope>
    <source>
        <strain evidence="10">PL17</strain>
    </source>
</reference>
<dbReference type="CDD" id="cd01127">
    <property type="entry name" value="TrwB_TraG_TraD_VirD4"/>
    <property type="match status" value="1"/>
</dbReference>
<dbReference type="InterPro" id="IPR003688">
    <property type="entry name" value="TraG/VirD4"/>
</dbReference>
<dbReference type="PANTHER" id="PTHR37937">
    <property type="entry name" value="CONJUGATIVE TRANSFER: DNA TRANSPORT"/>
    <property type="match status" value="1"/>
</dbReference>
<evidence type="ECO:0000256" key="2">
    <source>
        <dbReference type="ARBA" id="ARBA00008806"/>
    </source>
</evidence>
<dbReference type="InterPro" id="IPR027417">
    <property type="entry name" value="P-loop_NTPase"/>
</dbReference>
<keyword evidence="3" id="KW-1003">Cell membrane</keyword>
<evidence type="ECO:0000313" key="10">
    <source>
        <dbReference type="Proteomes" id="UP000503447"/>
    </source>
</evidence>
<feature type="transmembrane region" description="Helical" evidence="8">
    <location>
        <begin position="545"/>
        <end position="566"/>
    </location>
</feature>
<keyword evidence="5 8" id="KW-1133">Transmembrane helix</keyword>
<dbReference type="InterPro" id="IPR051539">
    <property type="entry name" value="T4SS-coupling_protein"/>
</dbReference>